<proteinExistence type="predicted"/>
<dbReference type="EMBL" id="SRZC01000008">
    <property type="protein sequence ID" value="TGX82618.1"/>
    <property type="molecule type" value="Genomic_DNA"/>
</dbReference>
<accession>A0AC61QQZ2</accession>
<reference evidence="1" key="1">
    <citation type="submission" date="2019-04" db="EMBL/GenBank/DDBJ databases">
        <title>Microbes associate with the intestines of laboratory mice.</title>
        <authorList>
            <person name="Navarre W."/>
            <person name="Wong E."/>
            <person name="Huang K."/>
            <person name="Tropini C."/>
            <person name="Ng K."/>
            <person name="Yu B."/>
        </authorList>
    </citation>
    <scope>NUCLEOTIDE SEQUENCE</scope>
    <source>
        <strain evidence="1">NM73_A23</strain>
    </source>
</reference>
<name>A0AC61QQZ2_9BACT</name>
<dbReference type="EC" id="1.1.1.100" evidence="1"/>
<gene>
    <name evidence="1" type="primary">fabG</name>
    <name evidence="1" type="ORF">E5358_06110</name>
</gene>
<protein>
    <submittedName>
        <fullName evidence="1">3-oxoacyl-[acyl-carrier-protein] reductase</fullName>
        <ecNumber evidence="1">1.1.1.100</ecNumber>
    </submittedName>
</protein>
<organism evidence="1 2">
    <name type="scientific">Palleniella muris</name>
    <dbReference type="NCBI Taxonomy" id="3038145"/>
    <lineage>
        <taxon>Bacteria</taxon>
        <taxon>Pseudomonadati</taxon>
        <taxon>Bacteroidota</taxon>
        <taxon>Bacteroidia</taxon>
        <taxon>Bacteroidales</taxon>
        <taxon>Prevotellaceae</taxon>
        <taxon>Palleniella</taxon>
    </lineage>
</organism>
<sequence>MGLLSGKTALITGAARGIGKAIALKFAEEGANIAFTDLVLNDDMAAGLEATRKEIEAVGVKCNAYAGNAADFEETEALVKKVKEEMGSIDILVNNAGITKDGLMLRMTEAQWDAVINVNLKSAFNFIHACTPIMMRQKGGSIINMASVVGVHGNAGQCNYAASKAGLIALAKSIAQEMGAKGIRANAIAPGFIETAMTAQLPDEVRKEWAKKIPLRRAGQVDDIANTAVYLASDLSSYVSGQVIQVDGGMNM</sequence>
<keyword evidence="1" id="KW-0560">Oxidoreductase</keyword>
<keyword evidence="2" id="KW-1185">Reference proteome</keyword>
<comment type="caution">
    <text evidence="1">The sequence shown here is derived from an EMBL/GenBank/DDBJ whole genome shotgun (WGS) entry which is preliminary data.</text>
</comment>
<dbReference type="Proteomes" id="UP000308886">
    <property type="component" value="Unassembled WGS sequence"/>
</dbReference>
<evidence type="ECO:0000313" key="2">
    <source>
        <dbReference type="Proteomes" id="UP000308886"/>
    </source>
</evidence>
<evidence type="ECO:0000313" key="1">
    <source>
        <dbReference type="EMBL" id="TGX82618.1"/>
    </source>
</evidence>